<dbReference type="Proteomes" id="UP001632038">
    <property type="component" value="Unassembled WGS sequence"/>
</dbReference>
<feature type="transmembrane region" description="Helical" evidence="2">
    <location>
        <begin position="353"/>
        <end position="372"/>
    </location>
</feature>
<dbReference type="PANTHER" id="PTHR14241:SF32">
    <property type="entry name" value="VWFA DOMAIN-CONTAINING PROTEIN-RELATED"/>
    <property type="match status" value="1"/>
</dbReference>
<keyword evidence="2" id="KW-0472">Membrane</keyword>
<evidence type="ECO:0000259" key="3">
    <source>
        <dbReference type="SMART" id="SM00382"/>
    </source>
</evidence>
<dbReference type="AlphaFoldDB" id="A0ABD3BGK7"/>
<keyword evidence="2" id="KW-1133">Transmembrane helix</keyword>
<evidence type="ECO:0000256" key="2">
    <source>
        <dbReference type="SAM" id="Phobius"/>
    </source>
</evidence>
<comment type="caution">
    <text evidence="4">The sequence shown here is derived from an EMBL/GenBank/DDBJ whole genome shotgun (WGS) entry which is preliminary data.</text>
</comment>
<feature type="domain" description="AAA+ ATPase" evidence="3">
    <location>
        <begin position="105"/>
        <end position="302"/>
    </location>
</feature>
<feature type="region of interest" description="Disordered" evidence="1">
    <location>
        <begin position="1"/>
        <end position="40"/>
    </location>
</feature>
<dbReference type="SUPFAM" id="SSF52540">
    <property type="entry name" value="P-loop containing nucleoside triphosphate hydrolases"/>
    <property type="match status" value="1"/>
</dbReference>
<evidence type="ECO:0000256" key="1">
    <source>
        <dbReference type="SAM" id="MobiDB-lite"/>
    </source>
</evidence>
<gene>
    <name evidence="4" type="ORF">CASFOL_040219</name>
</gene>
<dbReference type="InterPro" id="IPR003593">
    <property type="entry name" value="AAA+_ATPase"/>
</dbReference>
<dbReference type="PANTHER" id="PTHR14241">
    <property type="entry name" value="INTERFERON-INDUCED PROTEIN 44"/>
    <property type="match status" value="1"/>
</dbReference>
<evidence type="ECO:0000313" key="4">
    <source>
        <dbReference type="EMBL" id="KAL3615925.1"/>
    </source>
</evidence>
<proteinExistence type="predicted"/>
<sequence length="380" mass="42476">MGGYTFSPPLHSTEEKSSLDQNFPQSLSISSGDDDDDEGCSHHNVCDAIEKRRLKVYTEVLKSYEELQCRLDRLDEAKNKMLSYKPSSWAKKARGMDTSVYNVPNKTSLLLIGPKGSGKSSLVNKISRALEDNVFLSGNEMAQVSYNSTEDGTYFVGGYTIPSGSGSFCLYDTRSLSIDLSENLKMLKRWMTKGVRHGELIKRKSDRQDLKAQLRCNARRNCPSSQFAAINYVIFVVNGLSVLESMDSVDGKKKNYSEMIAANFKSPLLSFKDDRPVVVVTHGDLLSLSDRVRVRIYLGQLLGVPPAKQIFDIPENNDPATRLAIVDMLTYCLERADWNLPTKKREPFVGSEAFYFVACLVLAIYIVIGTSGSSTYNSYY</sequence>
<protein>
    <recommendedName>
        <fullName evidence="3">AAA+ ATPase domain-containing protein</fullName>
    </recommendedName>
</protein>
<dbReference type="SMART" id="SM00382">
    <property type="entry name" value="AAA"/>
    <property type="match status" value="1"/>
</dbReference>
<dbReference type="Gene3D" id="3.40.50.300">
    <property type="entry name" value="P-loop containing nucleotide triphosphate hydrolases"/>
    <property type="match status" value="1"/>
</dbReference>
<keyword evidence="5" id="KW-1185">Reference proteome</keyword>
<evidence type="ECO:0000313" key="5">
    <source>
        <dbReference type="Proteomes" id="UP001632038"/>
    </source>
</evidence>
<dbReference type="EMBL" id="JAVIJP010000099">
    <property type="protein sequence ID" value="KAL3615925.1"/>
    <property type="molecule type" value="Genomic_DNA"/>
</dbReference>
<reference evidence="5" key="1">
    <citation type="journal article" date="2024" name="IScience">
        <title>Strigolactones Initiate the Formation of Haustorium-like Structures in Castilleja.</title>
        <authorList>
            <person name="Buerger M."/>
            <person name="Peterson D."/>
            <person name="Chory J."/>
        </authorList>
    </citation>
    <scope>NUCLEOTIDE SEQUENCE [LARGE SCALE GENOMIC DNA]</scope>
</reference>
<name>A0ABD3BGK7_9LAMI</name>
<keyword evidence="2" id="KW-0812">Transmembrane</keyword>
<organism evidence="4 5">
    <name type="scientific">Castilleja foliolosa</name>
    <dbReference type="NCBI Taxonomy" id="1961234"/>
    <lineage>
        <taxon>Eukaryota</taxon>
        <taxon>Viridiplantae</taxon>
        <taxon>Streptophyta</taxon>
        <taxon>Embryophyta</taxon>
        <taxon>Tracheophyta</taxon>
        <taxon>Spermatophyta</taxon>
        <taxon>Magnoliopsida</taxon>
        <taxon>eudicotyledons</taxon>
        <taxon>Gunneridae</taxon>
        <taxon>Pentapetalae</taxon>
        <taxon>asterids</taxon>
        <taxon>lamiids</taxon>
        <taxon>Lamiales</taxon>
        <taxon>Orobanchaceae</taxon>
        <taxon>Pedicularideae</taxon>
        <taxon>Castillejinae</taxon>
        <taxon>Castilleja</taxon>
    </lineage>
</organism>
<dbReference type="CDD" id="cd00882">
    <property type="entry name" value="Ras_like_GTPase"/>
    <property type="match status" value="1"/>
</dbReference>
<dbReference type="InterPro" id="IPR027417">
    <property type="entry name" value="P-loop_NTPase"/>
</dbReference>
<feature type="compositionally biased region" description="Polar residues" evidence="1">
    <location>
        <begin position="19"/>
        <end position="31"/>
    </location>
</feature>
<accession>A0ABD3BGK7</accession>